<sequence>MSNDTLDLTVKIYGSAASDPLDEDIRYSEPRRHAVLELRPRIPDVLNASRDQQALAEWVKGLIMDLLPDVKHSAEWYCEFCDKPSMETHEVMMGWLHINPPKLVVWTHHVCDAVVGECALKLKDFDSVPGLPPSVPMIPPRDPSKTYTFPLARTCLYCKNDSSEQQMSRCSRCRLSRYCGTQCQRADWPRHKKVCKMVDSATWVWK</sequence>
<evidence type="ECO:0000256" key="4">
    <source>
        <dbReference type="PROSITE-ProRule" id="PRU00134"/>
    </source>
</evidence>
<dbReference type="PROSITE" id="PS50865">
    <property type="entry name" value="ZF_MYND_2"/>
    <property type="match status" value="1"/>
</dbReference>
<dbReference type="OrthoDB" id="341421at2759"/>
<proteinExistence type="predicted"/>
<keyword evidence="1" id="KW-0479">Metal-binding</keyword>
<comment type="caution">
    <text evidence="6">The sequence shown here is derived from an EMBL/GenBank/DDBJ whole genome shotgun (WGS) entry which is preliminary data.</text>
</comment>
<organism evidence="6 7">
    <name type="scientific">Steccherinum ochraceum</name>
    <dbReference type="NCBI Taxonomy" id="92696"/>
    <lineage>
        <taxon>Eukaryota</taxon>
        <taxon>Fungi</taxon>
        <taxon>Dikarya</taxon>
        <taxon>Basidiomycota</taxon>
        <taxon>Agaricomycotina</taxon>
        <taxon>Agaricomycetes</taxon>
        <taxon>Polyporales</taxon>
        <taxon>Steccherinaceae</taxon>
        <taxon>Steccherinum</taxon>
    </lineage>
</organism>
<dbReference type="PROSITE" id="PS01360">
    <property type="entry name" value="ZF_MYND_1"/>
    <property type="match status" value="1"/>
</dbReference>
<dbReference type="InterPro" id="IPR002893">
    <property type="entry name" value="Znf_MYND"/>
</dbReference>
<keyword evidence="3" id="KW-0862">Zinc</keyword>
<protein>
    <recommendedName>
        <fullName evidence="5">MYND-type domain-containing protein</fullName>
    </recommendedName>
</protein>
<evidence type="ECO:0000259" key="5">
    <source>
        <dbReference type="PROSITE" id="PS50865"/>
    </source>
</evidence>
<reference evidence="6 7" key="1">
    <citation type="submission" date="2018-11" db="EMBL/GenBank/DDBJ databases">
        <title>Genome assembly of Steccherinum ochraceum LE-BIN_3174, the white-rot fungus of the Steccherinaceae family (The Residual Polyporoid clade, Polyporales, Basidiomycota).</title>
        <authorList>
            <person name="Fedorova T.V."/>
            <person name="Glazunova O.A."/>
            <person name="Landesman E.O."/>
            <person name="Moiseenko K.V."/>
            <person name="Psurtseva N.V."/>
            <person name="Savinova O.S."/>
            <person name="Shakhova N.V."/>
            <person name="Tyazhelova T.V."/>
            <person name="Vasina D.V."/>
        </authorList>
    </citation>
    <scope>NUCLEOTIDE SEQUENCE [LARGE SCALE GENOMIC DNA]</scope>
    <source>
        <strain evidence="6 7">LE-BIN_3174</strain>
    </source>
</reference>
<keyword evidence="7" id="KW-1185">Reference proteome</keyword>
<name>A0A4R0RPZ5_9APHY</name>
<feature type="domain" description="MYND-type" evidence="5">
    <location>
        <begin position="155"/>
        <end position="195"/>
    </location>
</feature>
<evidence type="ECO:0000313" key="6">
    <source>
        <dbReference type="EMBL" id="TCD65878.1"/>
    </source>
</evidence>
<keyword evidence="2 4" id="KW-0863">Zinc-finger</keyword>
<evidence type="ECO:0000256" key="2">
    <source>
        <dbReference type="ARBA" id="ARBA00022771"/>
    </source>
</evidence>
<dbReference type="AlphaFoldDB" id="A0A4R0RPZ5"/>
<accession>A0A4R0RPZ5</accession>
<dbReference type="Proteomes" id="UP000292702">
    <property type="component" value="Unassembled WGS sequence"/>
</dbReference>
<dbReference type="GO" id="GO:0008270">
    <property type="term" value="F:zinc ion binding"/>
    <property type="evidence" value="ECO:0007669"/>
    <property type="project" value="UniProtKB-KW"/>
</dbReference>
<gene>
    <name evidence="6" type="ORF">EIP91_002038</name>
</gene>
<dbReference type="STRING" id="92696.A0A4R0RPZ5"/>
<dbReference type="Gene3D" id="6.10.140.2220">
    <property type="match status" value="1"/>
</dbReference>
<dbReference type="EMBL" id="RWJN01000159">
    <property type="protein sequence ID" value="TCD65878.1"/>
    <property type="molecule type" value="Genomic_DNA"/>
</dbReference>
<dbReference type="Pfam" id="PF01753">
    <property type="entry name" value="zf-MYND"/>
    <property type="match status" value="1"/>
</dbReference>
<evidence type="ECO:0000256" key="3">
    <source>
        <dbReference type="ARBA" id="ARBA00022833"/>
    </source>
</evidence>
<evidence type="ECO:0000313" key="7">
    <source>
        <dbReference type="Proteomes" id="UP000292702"/>
    </source>
</evidence>
<evidence type="ECO:0000256" key="1">
    <source>
        <dbReference type="ARBA" id="ARBA00022723"/>
    </source>
</evidence>
<dbReference type="SUPFAM" id="SSF144232">
    <property type="entry name" value="HIT/MYND zinc finger-like"/>
    <property type="match status" value="1"/>
</dbReference>